<dbReference type="PIRSF" id="PIRSF039020">
    <property type="entry name" value="EhpR"/>
    <property type="match status" value="1"/>
</dbReference>
<keyword evidence="2" id="KW-0456">Lyase</keyword>
<dbReference type="InterPro" id="IPR037523">
    <property type="entry name" value="VOC_core"/>
</dbReference>
<dbReference type="EMBL" id="JACIIX010000010">
    <property type="protein sequence ID" value="MBB6211225.1"/>
    <property type="molecule type" value="Genomic_DNA"/>
</dbReference>
<dbReference type="Gene3D" id="3.30.720.120">
    <property type="match status" value="1"/>
</dbReference>
<protein>
    <submittedName>
        <fullName evidence="2">Putative lactoylglutathione lyase</fullName>
    </submittedName>
</protein>
<name>A0A7W9ZGX5_NOVIT</name>
<feature type="domain" description="VOC" evidence="1">
    <location>
        <begin position="4"/>
        <end position="125"/>
    </location>
</feature>
<organism evidence="2 3">
    <name type="scientific">Novispirillum itersonii</name>
    <name type="common">Aquaspirillum itersonii</name>
    <dbReference type="NCBI Taxonomy" id="189"/>
    <lineage>
        <taxon>Bacteria</taxon>
        <taxon>Pseudomonadati</taxon>
        <taxon>Pseudomonadota</taxon>
        <taxon>Alphaproteobacteria</taxon>
        <taxon>Rhodospirillales</taxon>
        <taxon>Novispirillaceae</taxon>
        <taxon>Novispirillum</taxon>
    </lineage>
</organism>
<dbReference type="Pfam" id="PF00903">
    <property type="entry name" value="Glyoxalase"/>
    <property type="match status" value="1"/>
</dbReference>
<dbReference type="RefSeq" id="WP_260402474.1">
    <property type="nucleotide sequence ID" value="NZ_JACIIX010000010.1"/>
</dbReference>
<dbReference type="PROSITE" id="PS51819">
    <property type="entry name" value="VOC"/>
    <property type="match status" value="1"/>
</dbReference>
<proteinExistence type="predicted"/>
<dbReference type="Gene3D" id="3.30.720.110">
    <property type="match status" value="1"/>
</dbReference>
<dbReference type="InterPro" id="IPR026275">
    <property type="entry name" value="Glyoxalase/dOase/EhpR"/>
</dbReference>
<evidence type="ECO:0000259" key="1">
    <source>
        <dbReference type="PROSITE" id="PS51819"/>
    </source>
</evidence>
<sequence length="131" mass="14090">MMPSQTYLLFYVESPVASAAFYTQALSRQPVEVSPTFALFILDDGTKVGLWSRHTVEPAARPVPDLLSGGSELALTLPSRAALEDCHTAWQAAGVPIAQAPVALDFGYTFVGLDPDGHRLRMFVPERGDGA</sequence>
<evidence type="ECO:0000313" key="3">
    <source>
        <dbReference type="Proteomes" id="UP000544872"/>
    </source>
</evidence>
<comment type="caution">
    <text evidence="2">The sequence shown here is derived from an EMBL/GenBank/DDBJ whole genome shotgun (WGS) entry which is preliminary data.</text>
</comment>
<accession>A0A7W9ZGX5</accession>
<reference evidence="2 3" key="1">
    <citation type="submission" date="2020-08" db="EMBL/GenBank/DDBJ databases">
        <title>Genomic Encyclopedia of Type Strains, Phase IV (KMG-IV): sequencing the most valuable type-strain genomes for metagenomic binning, comparative biology and taxonomic classification.</title>
        <authorList>
            <person name="Goeker M."/>
        </authorList>
    </citation>
    <scope>NUCLEOTIDE SEQUENCE [LARGE SCALE GENOMIC DNA]</scope>
    <source>
        <strain evidence="2 3">DSM 11590</strain>
    </source>
</reference>
<evidence type="ECO:0000313" key="2">
    <source>
        <dbReference type="EMBL" id="MBB6211225.1"/>
    </source>
</evidence>
<dbReference type="AlphaFoldDB" id="A0A7W9ZGX5"/>
<dbReference type="Proteomes" id="UP000544872">
    <property type="component" value="Unassembled WGS sequence"/>
</dbReference>
<dbReference type="InterPro" id="IPR004360">
    <property type="entry name" value="Glyas_Fos-R_dOase_dom"/>
</dbReference>
<dbReference type="InterPro" id="IPR029068">
    <property type="entry name" value="Glyas_Bleomycin-R_OHBP_Dase"/>
</dbReference>
<gene>
    <name evidence="2" type="ORF">FHS48_002662</name>
</gene>
<dbReference type="GO" id="GO:0016829">
    <property type="term" value="F:lyase activity"/>
    <property type="evidence" value="ECO:0007669"/>
    <property type="project" value="UniProtKB-KW"/>
</dbReference>
<keyword evidence="3" id="KW-1185">Reference proteome</keyword>
<dbReference type="SUPFAM" id="SSF54593">
    <property type="entry name" value="Glyoxalase/Bleomycin resistance protein/Dihydroxybiphenyl dioxygenase"/>
    <property type="match status" value="1"/>
</dbReference>